<evidence type="ECO:0000313" key="3">
    <source>
        <dbReference type="Proteomes" id="UP000192578"/>
    </source>
</evidence>
<reference evidence="3" key="1">
    <citation type="submission" date="2017-01" db="EMBL/GenBank/DDBJ databases">
        <title>Comparative genomics of anhydrobiosis in the tardigrade Hypsibius dujardini.</title>
        <authorList>
            <person name="Yoshida Y."/>
            <person name="Koutsovoulos G."/>
            <person name="Laetsch D."/>
            <person name="Stevens L."/>
            <person name="Kumar S."/>
            <person name="Horikawa D."/>
            <person name="Ishino K."/>
            <person name="Komine S."/>
            <person name="Tomita M."/>
            <person name="Blaxter M."/>
            <person name="Arakawa K."/>
        </authorList>
    </citation>
    <scope>NUCLEOTIDE SEQUENCE [LARGE SCALE GENOMIC DNA]</scope>
    <source>
        <strain evidence="3">Z151</strain>
    </source>
</reference>
<feature type="compositionally biased region" description="Polar residues" evidence="1">
    <location>
        <begin position="83"/>
        <end position="118"/>
    </location>
</feature>
<dbReference type="Proteomes" id="UP000192578">
    <property type="component" value="Unassembled WGS sequence"/>
</dbReference>
<gene>
    <name evidence="2" type="ORF">BV898_16014</name>
</gene>
<comment type="caution">
    <text evidence="2">The sequence shown here is derived from an EMBL/GenBank/DDBJ whole genome shotgun (WGS) entry which is preliminary data.</text>
</comment>
<organism evidence="2 3">
    <name type="scientific">Hypsibius exemplaris</name>
    <name type="common">Freshwater tardigrade</name>
    <dbReference type="NCBI Taxonomy" id="2072580"/>
    <lineage>
        <taxon>Eukaryota</taxon>
        <taxon>Metazoa</taxon>
        <taxon>Ecdysozoa</taxon>
        <taxon>Tardigrada</taxon>
        <taxon>Eutardigrada</taxon>
        <taxon>Parachela</taxon>
        <taxon>Hypsibioidea</taxon>
        <taxon>Hypsibiidae</taxon>
        <taxon>Hypsibius</taxon>
    </lineage>
</organism>
<accession>A0A9X6NCQ7</accession>
<sequence length="166" mass="18399">MEGPTRVAVASHHLLIFHYNNIPPSILNPTISPSILNPSIPCVPMYSNKRRHGDSHSALSSDTSSSDEDMQHPLSKKLKANTDHQAPSHSSVAGSPPQTLHSPQHASNSSISALSQDNSPAIQPINQSIYTDGYEPELDQSRNPFYYHSNRLLYEAHLERTRHGKY</sequence>
<dbReference type="EMBL" id="MTYJ01000230">
    <property type="protein sequence ID" value="OWA51535.1"/>
    <property type="molecule type" value="Genomic_DNA"/>
</dbReference>
<protein>
    <submittedName>
        <fullName evidence="2">Uncharacterized protein</fullName>
    </submittedName>
</protein>
<name>A0A9X6NCQ7_HYPEX</name>
<evidence type="ECO:0000256" key="1">
    <source>
        <dbReference type="SAM" id="MobiDB-lite"/>
    </source>
</evidence>
<dbReference type="AlphaFoldDB" id="A0A9X6NCQ7"/>
<evidence type="ECO:0000313" key="2">
    <source>
        <dbReference type="EMBL" id="OWA51535.1"/>
    </source>
</evidence>
<feature type="region of interest" description="Disordered" evidence="1">
    <location>
        <begin position="47"/>
        <end position="118"/>
    </location>
</feature>
<proteinExistence type="predicted"/>
<keyword evidence="3" id="KW-1185">Reference proteome</keyword>
<dbReference type="OrthoDB" id="6365503at2759"/>